<evidence type="ECO:0000313" key="3">
    <source>
        <dbReference type="EMBL" id="GAA0172854.1"/>
    </source>
</evidence>
<proteinExistence type="inferred from homology"/>
<dbReference type="GO" id="GO:0016787">
    <property type="term" value="F:hydrolase activity"/>
    <property type="evidence" value="ECO:0007669"/>
    <property type="project" value="UniProtKB-KW"/>
</dbReference>
<dbReference type="EMBL" id="BAABME010008313">
    <property type="protein sequence ID" value="GAA0172854.1"/>
    <property type="molecule type" value="Genomic_DNA"/>
</dbReference>
<dbReference type="GO" id="GO:0005524">
    <property type="term" value="F:ATP binding"/>
    <property type="evidence" value="ECO:0007669"/>
    <property type="project" value="UniProtKB-KW"/>
</dbReference>
<keyword evidence="1" id="KW-0547">Nucleotide-binding</keyword>
<organism evidence="3 4">
    <name type="scientific">Lithospermum erythrorhizon</name>
    <name type="common">Purple gromwell</name>
    <name type="synonym">Lithospermum officinale var. erythrorhizon</name>
    <dbReference type="NCBI Taxonomy" id="34254"/>
    <lineage>
        <taxon>Eukaryota</taxon>
        <taxon>Viridiplantae</taxon>
        <taxon>Streptophyta</taxon>
        <taxon>Embryophyta</taxon>
        <taxon>Tracheophyta</taxon>
        <taxon>Spermatophyta</taxon>
        <taxon>Magnoliopsida</taxon>
        <taxon>eudicotyledons</taxon>
        <taxon>Gunneridae</taxon>
        <taxon>Pentapetalae</taxon>
        <taxon>asterids</taxon>
        <taxon>lamiids</taxon>
        <taxon>Boraginales</taxon>
        <taxon>Boraginaceae</taxon>
        <taxon>Boraginoideae</taxon>
        <taxon>Lithospermeae</taxon>
        <taxon>Lithospermum</taxon>
    </lineage>
</organism>
<gene>
    <name evidence="3" type="ORF">LIER_26591</name>
</gene>
<keyword evidence="4" id="KW-1185">Reference proteome</keyword>
<dbReference type="InterPro" id="IPR027417">
    <property type="entry name" value="P-loop_NTPase"/>
</dbReference>
<dbReference type="Pfam" id="PF05970">
    <property type="entry name" value="PIF1"/>
    <property type="match status" value="1"/>
</dbReference>
<keyword evidence="1" id="KW-0234">DNA repair</keyword>
<dbReference type="PANTHER" id="PTHR10492">
    <property type="match status" value="1"/>
</dbReference>
<comment type="caution">
    <text evidence="3">The sequence shown here is derived from an EMBL/GenBank/DDBJ whole genome shotgun (WGS) entry which is preliminary data.</text>
</comment>
<keyword evidence="1" id="KW-0233">DNA recombination</keyword>
<name>A0AAV3RAG0_LITER</name>
<keyword evidence="1" id="KW-0067">ATP-binding</keyword>
<keyword evidence="1" id="KW-0347">Helicase</keyword>
<keyword evidence="1" id="KW-0378">Hydrolase</keyword>
<dbReference type="PANTHER" id="PTHR10492:SF94">
    <property type="entry name" value="ATP-DEPENDENT DNA HELICASE"/>
    <property type="match status" value="1"/>
</dbReference>
<dbReference type="GO" id="GO:0006281">
    <property type="term" value="P:DNA repair"/>
    <property type="evidence" value="ECO:0007669"/>
    <property type="project" value="UniProtKB-KW"/>
</dbReference>
<sequence>MSEDFRKIQDQLDLTETQILHKVLEGINDTLEALGRDINEFHLVSFNYVASEFERHTREIAAEKNIPIPEEDLHAINRLNAEQSEAFNIIFNCAMLNKGGLFFVDGPGGTGKSFLYKVLLAHIRAKGFIGLVVASSGIASSWIFRRSDCTFSI</sequence>
<comment type="cofactor">
    <cofactor evidence="1">
        <name>Mg(2+)</name>
        <dbReference type="ChEBI" id="CHEBI:18420"/>
    </cofactor>
</comment>
<dbReference type="SUPFAM" id="SSF52540">
    <property type="entry name" value="P-loop containing nucleoside triphosphate hydrolases"/>
    <property type="match status" value="1"/>
</dbReference>
<evidence type="ECO:0000313" key="4">
    <source>
        <dbReference type="Proteomes" id="UP001454036"/>
    </source>
</evidence>
<evidence type="ECO:0000256" key="1">
    <source>
        <dbReference type="RuleBase" id="RU363044"/>
    </source>
</evidence>
<dbReference type="Proteomes" id="UP001454036">
    <property type="component" value="Unassembled WGS sequence"/>
</dbReference>
<comment type="similarity">
    <text evidence="1">Belongs to the helicase family.</text>
</comment>
<keyword evidence="1" id="KW-0227">DNA damage</keyword>
<dbReference type="GO" id="GO:0043139">
    <property type="term" value="F:5'-3' DNA helicase activity"/>
    <property type="evidence" value="ECO:0007669"/>
    <property type="project" value="UniProtKB-EC"/>
</dbReference>
<dbReference type="GO" id="GO:0006310">
    <property type="term" value="P:DNA recombination"/>
    <property type="evidence" value="ECO:0007669"/>
    <property type="project" value="UniProtKB-KW"/>
</dbReference>
<evidence type="ECO:0000259" key="2">
    <source>
        <dbReference type="Pfam" id="PF05970"/>
    </source>
</evidence>
<dbReference type="EC" id="5.6.2.3" evidence="1"/>
<dbReference type="GO" id="GO:0000723">
    <property type="term" value="P:telomere maintenance"/>
    <property type="evidence" value="ECO:0007669"/>
    <property type="project" value="InterPro"/>
</dbReference>
<feature type="domain" description="DNA helicase Pif1-like DEAD-box helicase" evidence="2">
    <location>
        <begin position="79"/>
        <end position="143"/>
    </location>
</feature>
<dbReference type="AlphaFoldDB" id="A0AAV3RAG0"/>
<reference evidence="3 4" key="1">
    <citation type="submission" date="2024-01" db="EMBL/GenBank/DDBJ databases">
        <title>The complete chloroplast genome sequence of Lithospermum erythrorhizon: insights into the phylogenetic relationship among Boraginaceae species and the maternal lineages of purple gromwells.</title>
        <authorList>
            <person name="Okada T."/>
            <person name="Watanabe K."/>
        </authorList>
    </citation>
    <scope>NUCLEOTIDE SEQUENCE [LARGE SCALE GENOMIC DNA]</scope>
</reference>
<dbReference type="Gene3D" id="3.40.50.300">
    <property type="entry name" value="P-loop containing nucleotide triphosphate hydrolases"/>
    <property type="match status" value="1"/>
</dbReference>
<protein>
    <recommendedName>
        <fullName evidence="1">ATP-dependent DNA helicase</fullName>
        <ecNumber evidence="1">5.6.2.3</ecNumber>
    </recommendedName>
</protein>
<comment type="catalytic activity">
    <reaction evidence="1">
        <text>ATP + H2O = ADP + phosphate + H(+)</text>
        <dbReference type="Rhea" id="RHEA:13065"/>
        <dbReference type="ChEBI" id="CHEBI:15377"/>
        <dbReference type="ChEBI" id="CHEBI:15378"/>
        <dbReference type="ChEBI" id="CHEBI:30616"/>
        <dbReference type="ChEBI" id="CHEBI:43474"/>
        <dbReference type="ChEBI" id="CHEBI:456216"/>
        <dbReference type="EC" id="5.6.2.3"/>
    </reaction>
</comment>
<dbReference type="InterPro" id="IPR010285">
    <property type="entry name" value="DNA_helicase_pif1-like_DEAD"/>
</dbReference>
<accession>A0AAV3RAG0</accession>